<dbReference type="Proteomes" id="UP000503096">
    <property type="component" value="Chromosome"/>
</dbReference>
<keyword evidence="3" id="KW-0442">Lipid degradation</keyword>
<dbReference type="SUPFAM" id="SSF51735">
    <property type="entry name" value="NAD(P)-binding Rossmann-fold domains"/>
    <property type="match status" value="1"/>
</dbReference>
<dbReference type="GO" id="GO:0006635">
    <property type="term" value="P:fatty acid beta-oxidation"/>
    <property type="evidence" value="ECO:0007669"/>
    <property type="project" value="UniProtKB-UniPathway"/>
</dbReference>
<proteinExistence type="predicted"/>
<evidence type="ECO:0000256" key="2">
    <source>
        <dbReference type="ARBA" id="ARBA00022832"/>
    </source>
</evidence>
<keyword evidence="11" id="KW-1185">Reference proteome</keyword>
<evidence type="ECO:0000313" key="10">
    <source>
        <dbReference type="EMBL" id="QJR13934.1"/>
    </source>
</evidence>
<dbReference type="AlphaFoldDB" id="A0A6M4H605"/>
<dbReference type="InterPro" id="IPR029045">
    <property type="entry name" value="ClpP/crotonase-like_dom_sf"/>
</dbReference>
<dbReference type="Gene3D" id="1.10.1040.50">
    <property type="match status" value="1"/>
</dbReference>
<dbReference type="InterPro" id="IPR036291">
    <property type="entry name" value="NAD(P)-bd_dom_sf"/>
</dbReference>
<dbReference type="KEGG" id="upl:DSM104440_00726"/>
<dbReference type="UniPathway" id="UPA00659"/>
<dbReference type="CDD" id="cd06558">
    <property type="entry name" value="crotonase-like"/>
    <property type="match status" value="1"/>
</dbReference>
<name>A0A6M4H605_9PROT</name>
<evidence type="ECO:0000259" key="9">
    <source>
        <dbReference type="Pfam" id="PF02737"/>
    </source>
</evidence>
<keyword evidence="5" id="KW-0520">NAD</keyword>
<gene>
    <name evidence="10" type="primary">fadN</name>
    <name evidence="10" type="ORF">DSM104440_00726</name>
</gene>
<dbReference type="Pfam" id="PF02737">
    <property type="entry name" value="3HCDH_N"/>
    <property type="match status" value="1"/>
</dbReference>
<protein>
    <submittedName>
        <fullName evidence="10">Putative 3-hydroxyacyl-CoA dehydrogenase</fullName>
        <ecNumber evidence="10">1.1.1.35</ecNumber>
    </submittedName>
</protein>
<dbReference type="EMBL" id="CP053073">
    <property type="protein sequence ID" value="QJR13934.1"/>
    <property type="molecule type" value="Genomic_DNA"/>
</dbReference>
<comment type="catalytic activity">
    <reaction evidence="7">
        <text>a (3S)-3-hydroxyacyl-CoA + NAD(+) = a 3-oxoacyl-CoA + NADH + H(+)</text>
        <dbReference type="Rhea" id="RHEA:22432"/>
        <dbReference type="ChEBI" id="CHEBI:15378"/>
        <dbReference type="ChEBI" id="CHEBI:57318"/>
        <dbReference type="ChEBI" id="CHEBI:57540"/>
        <dbReference type="ChEBI" id="CHEBI:57945"/>
        <dbReference type="ChEBI" id="CHEBI:90726"/>
        <dbReference type="EC" id="1.1.1.35"/>
    </reaction>
</comment>
<evidence type="ECO:0000313" key="11">
    <source>
        <dbReference type="Proteomes" id="UP000503096"/>
    </source>
</evidence>
<evidence type="ECO:0000256" key="7">
    <source>
        <dbReference type="ARBA" id="ARBA00049556"/>
    </source>
</evidence>
<keyword evidence="2" id="KW-0276">Fatty acid metabolism</keyword>
<comment type="pathway">
    <text evidence="1">Lipid metabolism; fatty acid beta-oxidation.</text>
</comment>
<evidence type="ECO:0000256" key="4">
    <source>
        <dbReference type="ARBA" id="ARBA00023002"/>
    </source>
</evidence>
<dbReference type="Gene3D" id="3.90.226.10">
    <property type="entry name" value="2-enoyl-CoA Hydratase, Chain A, domain 1"/>
    <property type="match status" value="1"/>
</dbReference>
<dbReference type="GO" id="GO:0003857">
    <property type="term" value="F:(3S)-3-hydroxyacyl-CoA dehydrogenase (NAD+) activity"/>
    <property type="evidence" value="ECO:0007669"/>
    <property type="project" value="UniProtKB-EC"/>
</dbReference>
<keyword evidence="4 10" id="KW-0560">Oxidoreductase</keyword>
<dbReference type="Gene3D" id="3.40.50.720">
    <property type="entry name" value="NAD(P)-binding Rossmann-like Domain"/>
    <property type="match status" value="1"/>
</dbReference>
<evidence type="ECO:0000256" key="5">
    <source>
        <dbReference type="ARBA" id="ARBA00023027"/>
    </source>
</evidence>
<dbReference type="EC" id="1.1.1.35" evidence="10"/>
<dbReference type="Pfam" id="PF00725">
    <property type="entry name" value="3HCDH"/>
    <property type="match status" value="1"/>
</dbReference>
<reference evidence="10 11" key="1">
    <citation type="submission" date="2020-04" db="EMBL/GenBank/DDBJ databases">
        <title>Usitatibacter rugosus gen. nov., sp. nov. and Usitatibacter palustris sp. nov., novel members of Usitatibacteraceae fam. nov. within the order Nitrosomonadales isolated from soil.</title>
        <authorList>
            <person name="Huber K.J."/>
            <person name="Neumann-Schaal M."/>
            <person name="Geppert A."/>
            <person name="Luckner M."/>
            <person name="Wanner G."/>
            <person name="Overmann J."/>
        </authorList>
    </citation>
    <scope>NUCLEOTIDE SEQUENCE [LARGE SCALE GENOMIC DNA]</scope>
    <source>
        <strain evidence="10 11">Swamp67</strain>
    </source>
</reference>
<feature type="domain" description="3-hydroxyacyl-CoA dehydrogenase NAD binding" evidence="9">
    <location>
        <begin position="8"/>
        <end position="192"/>
    </location>
</feature>
<dbReference type="PANTHER" id="PTHR48075:SF7">
    <property type="entry name" value="3-HYDROXYACYL-COA DEHYDROGENASE-RELATED"/>
    <property type="match status" value="1"/>
</dbReference>
<dbReference type="GO" id="GO:0070403">
    <property type="term" value="F:NAD+ binding"/>
    <property type="evidence" value="ECO:0007669"/>
    <property type="project" value="InterPro"/>
</dbReference>
<dbReference type="SUPFAM" id="SSF48179">
    <property type="entry name" value="6-phosphogluconate dehydrogenase C-terminal domain-like"/>
    <property type="match status" value="2"/>
</dbReference>
<evidence type="ECO:0000259" key="8">
    <source>
        <dbReference type="Pfam" id="PF00725"/>
    </source>
</evidence>
<dbReference type="InParanoid" id="A0A6M4H605"/>
<dbReference type="InterPro" id="IPR008927">
    <property type="entry name" value="6-PGluconate_DH-like_C_sf"/>
</dbReference>
<evidence type="ECO:0000256" key="6">
    <source>
        <dbReference type="ARBA" id="ARBA00023098"/>
    </source>
</evidence>
<dbReference type="InterPro" id="IPR001753">
    <property type="entry name" value="Enoyl-CoA_hydra/iso"/>
</dbReference>
<dbReference type="PANTHER" id="PTHR48075">
    <property type="entry name" value="3-HYDROXYACYL-COA DEHYDROGENASE FAMILY PROTEIN"/>
    <property type="match status" value="1"/>
</dbReference>
<dbReference type="SUPFAM" id="SSF52096">
    <property type="entry name" value="ClpP/crotonase"/>
    <property type="match status" value="1"/>
</dbReference>
<feature type="domain" description="3-hydroxyacyl-CoA dehydrogenase C-terminal" evidence="8">
    <location>
        <begin position="195"/>
        <end position="293"/>
    </location>
</feature>
<evidence type="ECO:0000256" key="1">
    <source>
        <dbReference type="ARBA" id="ARBA00005005"/>
    </source>
</evidence>
<keyword evidence="6" id="KW-0443">Lipid metabolism</keyword>
<sequence>MEKFLVRKAAVLGAGVMGAQIAAHLANANVKPILFDLPAKEGKDKSAIARKAIDGLAKLEPSPLATRGALAQIVPANYDDDLGLLAECDLVIEAISERMDWKKSLFEKVSPHLAPNAIFASNTSGLSITELAKAIPAAARKRFCGIHFFNPPRYMRLVELIATPDTDPAVLDALETFLTTTLGKGVIRAKDTPNFVANRVGVFSMLAAMHHTAQFKLGFDEVDALTGPAIGRAKSATYRTADVVGLDTMSHVIKTMGDTLPADPWAAFYRAPEWLAALVAKGALGQKTKAGIFTKKGKDILVLDVAKQDYRASAGAMADDVKAILKEKNPGEQLAKLRASAHPQGQFLWAIFRDLFHYVAVHTADIAYSARDVDFAIRWGFGWSRGPFELWQAAGWKKVAGWIQEDIAAGKTMAKAPLPAWVFERDGVHEPAGSFSPASGKLVGRSDLAVYKRQYFPETVLGEKAADRGTTVFEDDGVRMWHQGDGIAIVSFKSKMHSLGAEVLTGLNRAIDEAEKNFDALVIWHEAPFAVGANLKAALESLKAGKFDEFEQMVALFQQTSQRLKYAQVPTVAAVEGMALGGGCEFVMHSQRVVAALESYIGLVEAGVGLLPAGGGLKEFAQRSVAWAKGGDAFPELQRYFKQAAMGEVSKSAANAREMGYLKAEDLVIFHPAELLHVAKQQARAMAESGVRPSLAPAQIPVAGDTGIATLKMLLVNMREGGFISGHDYEIASRIAEVVCGGAVEPGSIVDEKWLLDLERRNFVELAKMPKTQERIAFMLENGKPLRN</sequence>
<dbReference type="InterPro" id="IPR006108">
    <property type="entry name" value="3HC_DH_C"/>
</dbReference>
<organism evidence="10 11">
    <name type="scientific">Usitatibacter palustris</name>
    <dbReference type="NCBI Taxonomy" id="2732487"/>
    <lineage>
        <taxon>Bacteria</taxon>
        <taxon>Pseudomonadati</taxon>
        <taxon>Pseudomonadota</taxon>
        <taxon>Betaproteobacteria</taxon>
        <taxon>Nitrosomonadales</taxon>
        <taxon>Usitatibacteraceae</taxon>
        <taxon>Usitatibacter</taxon>
    </lineage>
</organism>
<dbReference type="InterPro" id="IPR006176">
    <property type="entry name" value="3-OHacyl-CoA_DH_NAD-bd"/>
</dbReference>
<evidence type="ECO:0000256" key="3">
    <source>
        <dbReference type="ARBA" id="ARBA00022963"/>
    </source>
</evidence>
<accession>A0A6M4H605</accession>
<dbReference type="Pfam" id="PF00378">
    <property type="entry name" value="ECH_1"/>
    <property type="match status" value="1"/>
</dbReference>